<organism evidence="1 2">
    <name type="scientific">Linum trigynum</name>
    <dbReference type="NCBI Taxonomy" id="586398"/>
    <lineage>
        <taxon>Eukaryota</taxon>
        <taxon>Viridiplantae</taxon>
        <taxon>Streptophyta</taxon>
        <taxon>Embryophyta</taxon>
        <taxon>Tracheophyta</taxon>
        <taxon>Spermatophyta</taxon>
        <taxon>Magnoliopsida</taxon>
        <taxon>eudicotyledons</taxon>
        <taxon>Gunneridae</taxon>
        <taxon>Pentapetalae</taxon>
        <taxon>rosids</taxon>
        <taxon>fabids</taxon>
        <taxon>Malpighiales</taxon>
        <taxon>Linaceae</taxon>
        <taxon>Linum</taxon>
    </lineage>
</organism>
<dbReference type="Proteomes" id="UP001497516">
    <property type="component" value="Chromosome 2"/>
</dbReference>
<sequence>MKPAIGEECSTWIRCDAMVKGWLKTSMDKEIHNNIHSAETAQAIWADLRERFGKGSSSRAYELQRLTSLLRKEKTFVSAFYTHLRSLWEEATAITPLPALLVAFARAMSVVVFVNIKSILRSSIF</sequence>
<accession>A0AAV2DF53</accession>
<gene>
    <name evidence="1" type="ORF">LTRI10_LOCUS14519</name>
</gene>
<proteinExistence type="predicted"/>
<keyword evidence="2" id="KW-1185">Reference proteome</keyword>
<protein>
    <recommendedName>
        <fullName evidence="3">Retrotransposon gag domain-containing protein</fullName>
    </recommendedName>
</protein>
<evidence type="ECO:0000313" key="2">
    <source>
        <dbReference type="Proteomes" id="UP001497516"/>
    </source>
</evidence>
<dbReference type="PANTHER" id="PTHR37610:SF97">
    <property type="entry name" value="RETROTRANSPOSON GAG DOMAIN-CONTAINING PROTEIN"/>
    <property type="match status" value="1"/>
</dbReference>
<reference evidence="1 2" key="1">
    <citation type="submission" date="2024-04" db="EMBL/GenBank/DDBJ databases">
        <authorList>
            <person name="Fracassetti M."/>
        </authorList>
    </citation>
    <scope>NUCLEOTIDE SEQUENCE [LARGE SCALE GENOMIC DNA]</scope>
</reference>
<evidence type="ECO:0000313" key="1">
    <source>
        <dbReference type="EMBL" id="CAL1372518.1"/>
    </source>
</evidence>
<dbReference type="AlphaFoldDB" id="A0AAV2DF53"/>
<dbReference type="Pfam" id="PF14223">
    <property type="entry name" value="Retrotran_gag_2"/>
    <property type="match status" value="1"/>
</dbReference>
<name>A0AAV2DF53_9ROSI</name>
<evidence type="ECO:0008006" key="3">
    <source>
        <dbReference type="Google" id="ProtNLM"/>
    </source>
</evidence>
<dbReference type="EMBL" id="OZ034815">
    <property type="protein sequence ID" value="CAL1372518.1"/>
    <property type="molecule type" value="Genomic_DNA"/>
</dbReference>
<dbReference type="PANTHER" id="PTHR37610">
    <property type="entry name" value="CCHC-TYPE DOMAIN-CONTAINING PROTEIN"/>
    <property type="match status" value="1"/>
</dbReference>